<dbReference type="InterPro" id="IPR047057">
    <property type="entry name" value="MerR_fam"/>
</dbReference>
<dbReference type="EMBL" id="UOFL01000133">
    <property type="protein sequence ID" value="VAW77686.1"/>
    <property type="molecule type" value="Genomic_DNA"/>
</dbReference>
<dbReference type="GO" id="GO:0003677">
    <property type="term" value="F:DNA binding"/>
    <property type="evidence" value="ECO:0007669"/>
    <property type="project" value="UniProtKB-KW"/>
</dbReference>
<dbReference type="InterPro" id="IPR009061">
    <property type="entry name" value="DNA-bd_dom_put_sf"/>
</dbReference>
<dbReference type="GO" id="GO:0003700">
    <property type="term" value="F:DNA-binding transcription factor activity"/>
    <property type="evidence" value="ECO:0007669"/>
    <property type="project" value="InterPro"/>
</dbReference>
<evidence type="ECO:0000313" key="6">
    <source>
        <dbReference type="EMBL" id="VAW77686.1"/>
    </source>
</evidence>
<dbReference type="InterPro" id="IPR000551">
    <property type="entry name" value="MerR-type_HTH_dom"/>
</dbReference>
<dbReference type="PRINTS" id="PR00040">
    <property type="entry name" value="HTHMERR"/>
</dbReference>
<organism evidence="6">
    <name type="scientific">hydrothermal vent metagenome</name>
    <dbReference type="NCBI Taxonomy" id="652676"/>
    <lineage>
        <taxon>unclassified sequences</taxon>
        <taxon>metagenomes</taxon>
        <taxon>ecological metagenomes</taxon>
    </lineage>
</organism>
<keyword evidence="1" id="KW-0805">Transcription regulation</keyword>
<evidence type="ECO:0000256" key="1">
    <source>
        <dbReference type="ARBA" id="ARBA00023015"/>
    </source>
</evidence>
<evidence type="ECO:0000256" key="2">
    <source>
        <dbReference type="ARBA" id="ARBA00023125"/>
    </source>
</evidence>
<evidence type="ECO:0000256" key="4">
    <source>
        <dbReference type="SAM" id="Coils"/>
    </source>
</evidence>
<dbReference type="PROSITE" id="PS50937">
    <property type="entry name" value="HTH_MERR_2"/>
    <property type="match status" value="1"/>
</dbReference>
<keyword evidence="2" id="KW-0238">DNA-binding</keyword>
<keyword evidence="4" id="KW-0175">Coiled coil</keyword>
<feature type="coiled-coil region" evidence="4">
    <location>
        <begin position="81"/>
        <end position="115"/>
    </location>
</feature>
<proteinExistence type="predicted"/>
<dbReference type="Pfam" id="PF13411">
    <property type="entry name" value="MerR_1"/>
    <property type="match status" value="1"/>
</dbReference>
<protein>
    <submittedName>
        <fullName evidence="6">Transcriptional regulator, MerR family</fullName>
    </submittedName>
</protein>
<dbReference type="SMART" id="SM00422">
    <property type="entry name" value="HTH_MERR"/>
    <property type="match status" value="1"/>
</dbReference>
<dbReference type="AlphaFoldDB" id="A0A3B0ZAG4"/>
<dbReference type="SUPFAM" id="SSF46955">
    <property type="entry name" value="Putative DNA-binding domain"/>
    <property type="match status" value="1"/>
</dbReference>
<dbReference type="Gene3D" id="1.10.1660.10">
    <property type="match status" value="1"/>
</dbReference>
<reference evidence="6" key="1">
    <citation type="submission" date="2018-06" db="EMBL/GenBank/DDBJ databases">
        <authorList>
            <person name="Zhirakovskaya E."/>
        </authorList>
    </citation>
    <scope>NUCLEOTIDE SEQUENCE</scope>
</reference>
<dbReference type="PANTHER" id="PTHR30204:SF94">
    <property type="entry name" value="HEAVY METAL-DEPENDENT TRANSCRIPTIONAL REGULATOR HI_0293-RELATED"/>
    <property type="match status" value="1"/>
</dbReference>
<dbReference type="PANTHER" id="PTHR30204">
    <property type="entry name" value="REDOX-CYCLING DRUG-SENSING TRANSCRIPTIONAL ACTIVATOR SOXR"/>
    <property type="match status" value="1"/>
</dbReference>
<evidence type="ECO:0000259" key="5">
    <source>
        <dbReference type="PROSITE" id="PS50937"/>
    </source>
</evidence>
<name>A0A3B0ZAG4_9ZZZZ</name>
<keyword evidence="3" id="KW-0804">Transcription</keyword>
<evidence type="ECO:0000256" key="3">
    <source>
        <dbReference type="ARBA" id="ARBA00023163"/>
    </source>
</evidence>
<sequence length="135" mass="15435">MKVKDISGKAGVTTDVVRYYTRIGLLKPERSESNGYKLYTLSDLVQLRFIRCAKDLGFTLNEISEILEQADHDESPCPMVRDTLKRRIGENRKKLDELLLQQNRMEKALQEWDQMPDKLPDGPSVCHLIESVGGV</sequence>
<gene>
    <name evidence="6" type="ORF">MNBD_GAMMA12-1000</name>
</gene>
<accession>A0A3B0ZAG4</accession>
<feature type="domain" description="HTH merR-type" evidence="5">
    <location>
        <begin position="1"/>
        <end position="69"/>
    </location>
</feature>